<comment type="subcellular location">
    <subcellularLocation>
        <location evidence="1">Cytoplasm</location>
        <location evidence="1">Cytoskeleton</location>
        <location evidence="1">Spindle</location>
    </subcellularLocation>
</comment>
<evidence type="ECO:0000313" key="8">
    <source>
        <dbReference type="Proteomes" id="UP000054549"/>
    </source>
</evidence>
<dbReference type="Gene3D" id="1.25.10.10">
    <property type="entry name" value="Leucine-rich Repeat Variant"/>
    <property type="match status" value="1"/>
</dbReference>
<evidence type="ECO:0000259" key="6">
    <source>
        <dbReference type="Pfam" id="PF12348"/>
    </source>
</evidence>
<dbReference type="SUPFAM" id="SSF48371">
    <property type="entry name" value="ARM repeat"/>
    <property type="match status" value="1"/>
</dbReference>
<dbReference type="GO" id="GO:0008017">
    <property type="term" value="F:microtubule binding"/>
    <property type="evidence" value="ECO:0007669"/>
    <property type="project" value="TreeGrafter"/>
</dbReference>
<proteinExistence type="inferred from homology"/>
<feature type="domain" description="CLASP N-terminal" evidence="6">
    <location>
        <begin position="1"/>
        <end position="165"/>
    </location>
</feature>
<dbReference type="InterPro" id="IPR016024">
    <property type="entry name" value="ARM-type_fold"/>
</dbReference>
<evidence type="ECO:0000256" key="1">
    <source>
        <dbReference type="ARBA" id="ARBA00004186"/>
    </source>
</evidence>
<dbReference type="GO" id="GO:0051301">
    <property type="term" value="P:cell division"/>
    <property type="evidence" value="ECO:0007669"/>
    <property type="project" value="UniProtKB-KW"/>
</dbReference>
<protein>
    <recommendedName>
        <fullName evidence="6">CLASP N-terminal domain-containing protein</fullName>
    </recommendedName>
</protein>
<accession>A0A0C2TP37</accession>
<reference evidence="7 8" key="1">
    <citation type="submission" date="2014-04" db="EMBL/GenBank/DDBJ databases">
        <title>Evolutionary Origins and Diversification of the Mycorrhizal Mutualists.</title>
        <authorList>
            <consortium name="DOE Joint Genome Institute"/>
            <consortium name="Mycorrhizal Genomics Consortium"/>
            <person name="Kohler A."/>
            <person name="Kuo A."/>
            <person name="Nagy L.G."/>
            <person name="Floudas D."/>
            <person name="Copeland A."/>
            <person name="Barry K.W."/>
            <person name="Cichocki N."/>
            <person name="Veneault-Fourrey C."/>
            <person name="LaButti K."/>
            <person name="Lindquist E.A."/>
            <person name="Lipzen A."/>
            <person name="Lundell T."/>
            <person name="Morin E."/>
            <person name="Murat C."/>
            <person name="Riley R."/>
            <person name="Ohm R."/>
            <person name="Sun H."/>
            <person name="Tunlid A."/>
            <person name="Henrissat B."/>
            <person name="Grigoriev I.V."/>
            <person name="Hibbett D.S."/>
            <person name="Martin F."/>
        </authorList>
    </citation>
    <scope>NUCLEOTIDE SEQUENCE [LARGE SCALE GENOMIC DNA]</scope>
    <source>
        <strain evidence="7 8">Koide BX008</strain>
    </source>
</reference>
<evidence type="ECO:0000256" key="2">
    <source>
        <dbReference type="ARBA" id="ARBA00009549"/>
    </source>
</evidence>
<dbReference type="GO" id="GO:0005876">
    <property type="term" value="C:spindle microtubule"/>
    <property type="evidence" value="ECO:0007669"/>
    <property type="project" value="TreeGrafter"/>
</dbReference>
<evidence type="ECO:0000256" key="4">
    <source>
        <dbReference type="ARBA" id="ARBA00022701"/>
    </source>
</evidence>
<dbReference type="AlphaFoldDB" id="A0A0C2TP37"/>
<dbReference type="GO" id="GO:0005815">
    <property type="term" value="C:microtubule organizing center"/>
    <property type="evidence" value="ECO:0007669"/>
    <property type="project" value="TreeGrafter"/>
</dbReference>
<evidence type="ECO:0000313" key="7">
    <source>
        <dbReference type="EMBL" id="KIL68964.1"/>
    </source>
</evidence>
<evidence type="ECO:0000256" key="3">
    <source>
        <dbReference type="ARBA" id="ARBA00022618"/>
    </source>
</evidence>
<comment type="similarity">
    <text evidence="2">Belongs to the CLASP family.</text>
</comment>
<evidence type="ECO:0000256" key="5">
    <source>
        <dbReference type="ARBA" id="ARBA00022776"/>
    </source>
</evidence>
<organism evidence="7 8">
    <name type="scientific">Amanita muscaria (strain Koide BX008)</name>
    <dbReference type="NCBI Taxonomy" id="946122"/>
    <lineage>
        <taxon>Eukaryota</taxon>
        <taxon>Fungi</taxon>
        <taxon>Dikarya</taxon>
        <taxon>Basidiomycota</taxon>
        <taxon>Agaricomycotina</taxon>
        <taxon>Agaricomycetes</taxon>
        <taxon>Agaricomycetidae</taxon>
        <taxon>Agaricales</taxon>
        <taxon>Pluteineae</taxon>
        <taxon>Amanitaceae</taxon>
        <taxon>Amanita</taxon>
    </lineage>
</organism>
<dbReference type="InterPro" id="IPR011989">
    <property type="entry name" value="ARM-like"/>
</dbReference>
<keyword evidence="8" id="KW-1185">Reference proteome</keyword>
<gene>
    <name evidence="7" type="ORF">M378DRAFT_40729</name>
</gene>
<dbReference type="OrthoDB" id="46159at2759"/>
<dbReference type="STRING" id="946122.A0A0C2TP37"/>
<sequence length="166" mass="18024">FPQEFVSAMKELSRPLTSALNSERTRLSGPAIELIAAAAAGLGSDFEPLLPMFFPSLLSLCSRTNKVVLARAKACVLTIIQSTQLPSVLHHLLLHAKDKSSTLRLVVAEGTLACLTCFNPPDLEKEARAKDVESLIRITAKDAAAEVRRASRDIFEAYKLVLPGRV</sequence>
<dbReference type="GO" id="GO:1990023">
    <property type="term" value="C:mitotic spindle midzone"/>
    <property type="evidence" value="ECO:0007669"/>
    <property type="project" value="TreeGrafter"/>
</dbReference>
<keyword evidence="4" id="KW-0493">Microtubule</keyword>
<dbReference type="GO" id="GO:0090307">
    <property type="term" value="P:mitotic spindle assembly"/>
    <property type="evidence" value="ECO:0007669"/>
    <property type="project" value="TreeGrafter"/>
</dbReference>
<feature type="non-terminal residue" evidence="7">
    <location>
        <position position="1"/>
    </location>
</feature>
<dbReference type="GO" id="GO:0005881">
    <property type="term" value="C:cytoplasmic microtubule"/>
    <property type="evidence" value="ECO:0007669"/>
    <property type="project" value="TreeGrafter"/>
</dbReference>
<dbReference type="HOGENOM" id="CLU_110329_0_0_1"/>
<dbReference type="Proteomes" id="UP000054549">
    <property type="component" value="Unassembled WGS sequence"/>
</dbReference>
<keyword evidence="5" id="KW-0131">Cell cycle</keyword>
<name>A0A0C2TP37_AMAMK</name>
<feature type="non-terminal residue" evidence="7">
    <location>
        <position position="166"/>
    </location>
</feature>
<dbReference type="Pfam" id="PF12348">
    <property type="entry name" value="CLASP_N"/>
    <property type="match status" value="1"/>
</dbReference>
<keyword evidence="3" id="KW-0132">Cell division</keyword>
<keyword evidence="5" id="KW-0498">Mitosis</keyword>
<dbReference type="InterPro" id="IPR024395">
    <property type="entry name" value="CLASP_N_dom"/>
</dbReference>
<dbReference type="InParanoid" id="A0A0C2TP37"/>
<dbReference type="EMBL" id="KN818227">
    <property type="protein sequence ID" value="KIL68964.1"/>
    <property type="molecule type" value="Genomic_DNA"/>
</dbReference>
<dbReference type="PANTHER" id="PTHR21567">
    <property type="entry name" value="CLASP"/>
    <property type="match status" value="1"/>
</dbReference>
<dbReference type="PANTHER" id="PTHR21567:SF60">
    <property type="entry name" value="CLASP N-TERMINAL DOMAIN-CONTAINING PROTEIN"/>
    <property type="match status" value="1"/>
</dbReference>